<keyword evidence="4" id="KW-0677">Repeat</keyword>
<feature type="disulfide bond" evidence="8">
    <location>
        <begin position="420"/>
        <end position="435"/>
    </location>
</feature>
<evidence type="ECO:0000256" key="1">
    <source>
        <dbReference type="ARBA" id="ARBA00004613"/>
    </source>
</evidence>
<dbReference type="AlphaFoldDB" id="A0A8J6DS22"/>
<dbReference type="InterPro" id="IPR017957">
    <property type="entry name" value="P_trefoil_CS"/>
</dbReference>
<reference evidence="12" key="1">
    <citation type="journal article" date="2021" name="Evol. Appl.">
        <title>The genome of the Pyrenean desman and the effects of bottlenecks and inbreeding on the genomic landscape of an endangered species.</title>
        <authorList>
            <person name="Escoda L."/>
            <person name="Castresana J."/>
        </authorList>
    </citation>
    <scope>NUCLEOTIDE SEQUENCE</scope>
    <source>
        <strain evidence="12">IBE-C5619</strain>
    </source>
</reference>
<sequence length="507" mass="54096">MEPKVVCVLLLAATLAASSLAQGPEGKTALPRPLCQAPPLRRCPEGRRWGRPGGRQGGGGLARGAALRHHMPKTDSAPGARVCPGAGSSCAVGTPKGPRQGSVRPEAPPLARPGRRDPVRERRGAAETISASAGWERQRPRREAAGSRTRPEGRAGRLRGACGEGREGQWGWRWTMLRPQSRCPKRTLGRRGLTRERPSPDRLSGGLWPDPLPPPPGGAGHPVHQSGSGSQGQAAVPTAAALCWLLLLAHATGRYLLCSRRSAGGGGRRYPRAPRALTFAPWPRPPWPLAPLSETCDVSPKERANCGHDGITARECRDKGCCFDDSVRKVPWCFYPQALPDEGGRRSGWRSGLRGGQPPHCPHVPGRCGRRLGTGSVDMGPLDARLLVALLALALCAPAGAEKPSPCQCSRLSPRSRTNCGFPGITSDQCFQAGCCFDSSVPGVPWCFDPLPKQVNEECVMEVSARNNCGYPGISPQECAARGCCFSDIVPQVPWCFFPMSTAVSRH</sequence>
<evidence type="ECO:0000256" key="8">
    <source>
        <dbReference type="PROSITE-ProRule" id="PRU00779"/>
    </source>
</evidence>
<dbReference type="CDD" id="cd00111">
    <property type="entry name" value="Trefoil"/>
    <property type="match status" value="3"/>
</dbReference>
<feature type="chain" id="PRO_5035245313" description="Trefoil factor 2" evidence="10">
    <location>
        <begin position="22"/>
        <end position="507"/>
    </location>
</feature>
<comment type="caution">
    <text evidence="8">Lacks conserved residue(s) required for the propagation of feature annotation.</text>
</comment>
<evidence type="ECO:0000313" key="12">
    <source>
        <dbReference type="EMBL" id="KAG8518589.1"/>
    </source>
</evidence>
<dbReference type="FunFam" id="4.10.110.10:FF:000006">
    <property type="entry name" value="Trefoil factor 1"/>
    <property type="match status" value="1"/>
</dbReference>
<evidence type="ECO:0000259" key="11">
    <source>
        <dbReference type="PROSITE" id="PS51448"/>
    </source>
</evidence>
<dbReference type="PANTHER" id="PTHR13826">
    <property type="entry name" value="INTESTINAL TREFOIL FACTOR-RELATED"/>
    <property type="match status" value="1"/>
</dbReference>
<feature type="disulfide bond" evidence="8">
    <location>
        <begin position="479"/>
        <end position="496"/>
    </location>
</feature>
<dbReference type="PROSITE" id="PS51448">
    <property type="entry name" value="P_TREFOIL_2"/>
    <property type="match status" value="3"/>
</dbReference>
<dbReference type="FunFam" id="4.10.110.10:FF:000001">
    <property type="entry name" value="Trefoil factor 3"/>
    <property type="match status" value="1"/>
</dbReference>
<dbReference type="FunFam" id="4.10.110.10:FF:000005">
    <property type="entry name" value="Trefoil factor 2"/>
    <property type="match status" value="1"/>
</dbReference>
<dbReference type="GO" id="GO:0005615">
    <property type="term" value="C:extracellular space"/>
    <property type="evidence" value="ECO:0007669"/>
    <property type="project" value="TreeGrafter"/>
</dbReference>
<feature type="domain" description="P-type" evidence="11">
    <location>
        <begin position="407"/>
        <end position="451"/>
    </location>
</feature>
<proteinExistence type="predicted"/>
<keyword evidence="3 10" id="KW-0732">Signal</keyword>
<dbReference type="InterPro" id="IPR000519">
    <property type="entry name" value="P_trefoil_dom"/>
</dbReference>
<evidence type="ECO:0000256" key="3">
    <source>
        <dbReference type="ARBA" id="ARBA00022729"/>
    </source>
</evidence>
<feature type="compositionally biased region" description="Gly residues" evidence="9">
    <location>
        <begin position="51"/>
        <end position="62"/>
    </location>
</feature>
<comment type="subcellular location">
    <subcellularLocation>
        <location evidence="1">Secreted</location>
    </subcellularLocation>
</comment>
<protein>
    <recommendedName>
        <fullName evidence="7">Trefoil factor 2</fullName>
    </recommendedName>
</protein>
<dbReference type="Pfam" id="PF00088">
    <property type="entry name" value="Trefoil"/>
    <property type="match status" value="3"/>
</dbReference>
<feature type="signal peptide" evidence="10">
    <location>
        <begin position="1"/>
        <end position="21"/>
    </location>
</feature>
<evidence type="ECO:0000256" key="4">
    <source>
        <dbReference type="ARBA" id="ARBA00022737"/>
    </source>
</evidence>
<comment type="function">
    <text evidence="6">Inhibits gastrointestinal motility and gastric acid secretion. Could function as a structural component of gastric mucus, possibly by stabilizing glycoproteins in the mucus gel through interactions with carbohydrate side chains.</text>
</comment>
<dbReference type="PANTHER" id="PTHR13826:SF17">
    <property type="entry name" value="TREFOIL FACTOR 2"/>
    <property type="match status" value="1"/>
</dbReference>
<evidence type="ECO:0000256" key="2">
    <source>
        <dbReference type="ARBA" id="ARBA00022525"/>
    </source>
</evidence>
<keyword evidence="2" id="KW-0964">Secreted</keyword>
<feature type="disulfide bond" evidence="8">
    <location>
        <begin position="459"/>
        <end position="485"/>
    </location>
</feature>
<feature type="region of interest" description="Disordered" evidence="9">
    <location>
        <begin position="20"/>
        <end position="64"/>
    </location>
</feature>
<dbReference type="InterPro" id="IPR044913">
    <property type="entry name" value="P_trefoil_dom_sf"/>
</dbReference>
<evidence type="ECO:0000256" key="10">
    <source>
        <dbReference type="SAM" id="SignalP"/>
    </source>
</evidence>
<feature type="compositionally biased region" description="Basic and acidic residues" evidence="9">
    <location>
        <begin position="114"/>
        <end position="125"/>
    </location>
</feature>
<organism evidence="12 13">
    <name type="scientific">Galemys pyrenaicus</name>
    <name type="common">Iberian desman</name>
    <name type="synonym">Pyrenean desman</name>
    <dbReference type="NCBI Taxonomy" id="202257"/>
    <lineage>
        <taxon>Eukaryota</taxon>
        <taxon>Metazoa</taxon>
        <taxon>Chordata</taxon>
        <taxon>Craniata</taxon>
        <taxon>Vertebrata</taxon>
        <taxon>Euteleostomi</taxon>
        <taxon>Mammalia</taxon>
        <taxon>Eutheria</taxon>
        <taxon>Laurasiatheria</taxon>
        <taxon>Eulipotyphla</taxon>
        <taxon>Talpidae</taxon>
        <taxon>Galemys</taxon>
    </lineage>
</organism>
<dbReference type="EMBL" id="JAGFMF010011629">
    <property type="protein sequence ID" value="KAG8518589.1"/>
    <property type="molecule type" value="Genomic_DNA"/>
</dbReference>
<comment type="caution">
    <text evidence="12">The sequence shown here is derived from an EMBL/GenBank/DDBJ whole genome shotgun (WGS) entry which is preliminary data.</text>
</comment>
<dbReference type="OrthoDB" id="10051464at2759"/>
<dbReference type="SMART" id="SM00018">
    <property type="entry name" value="PD"/>
    <property type="match status" value="3"/>
</dbReference>
<feature type="region of interest" description="Disordered" evidence="9">
    <location>
        <begin position="183"/>
        <end position="232"/>
    </location>
</feature>
<feature type="compositionally biased region" description="Basic and acidic residues" evidence="9">
    <location>
        <begin position="136"/>
        <end position="155"/>
    </location>
</feature>
<evidence type="ECO:0000313" key="13">
    <source>
        <dbReference type="Proteomes" id="UP000700334"/>
    </source>
</evidence>
<evidence type="ECO:0000256" key="9">
    <source>
        <dbReference type="SAM" id="MobiDB-lite"/>
    </source>
</evidence>
<dbReference type="PRINTS" id="PR00680">
    <property type="entry name" value="PTREFOIL"/>
</dbReference>
<evidence type="ECO:0000256" key="5">
    <source>
        <dbReference type="ARBA" id="ARBA00023157"/>
    </source>
</evidence>
<gene>
    <name evidence="12" type="ORF">J0S82_004519</name>
</gene>
<dbReference type="GO" id="GO:0030277">
    <property type="term" value="P:maintenance of gastrointestinal epithelium"/>
    <property type="evidence" value="ECO:0007669"/>
    <property type="project" value="TreeGrafter"/>
</dbReference>
<name>A0A8J6DS22_GALPY</name>
<dbReference type="Gene3D" id="4.10.110.10">
    <property type="entry name" value="Spasmolytic Protein, domain 1"/>
    <property type="match status" value="3"/>
</dbReference>
<feature type="domain" description="P-type" evidence="11">
    <location>
        <begin position="294"/>
        <end position="337"/>
    </location>
</feature>
<evidence type="ECO:0000256" key="7">
    <source>
        <dbReference type="ARBA" id="ARBA00044091"/>
    </source>
</evidence>
<dbReference type="SUPFAM" id="SSF57492">
    <property type="entry name" value="Trefoil"/>
    <property type="match status" value="3"/>
</dbReference>
<feature type="region of interest" description="Disordered" evidence="9">
    <location>
        <begin position="90"/>
        <end position="162"/>
    </location>
</feature>
<evidence type="ECO:0000256" key="6">
    <source>
        <dbReference type="ARBA" id="ARBA00043900"/>
    </source>
</evidence>
<dbReference type="Proteomes" id="UP000700334">
    <property type="component" value="Unassembled WGS sequence"/>
</dbReference>
<accession>A0A8J6DS22</accession>
<feature type="disulfide bond" evidence="8">
    <location>
        <begin position="430"/>
        <end position="447"/>
    </location>
</feature>
<keyword evidence="5 8" id="KW-1015">Disulfide bond</keyword>
<feature type="disulfide bond" evidence="8">
    <location>
        <begin position="306"/>
        <end position="321"/>
    </location>
</feature>
<keyword evidence="13" id="KW-1185">Reference proteome</keyword>
<dbReference type="InterPro" id="IPR017994">
    <property type="entry name" value="P_trefoil_chordata"/>
</dbReference>
<feature type="domain" description="P-type" evidence="11">
    <location>
        <begin position="457"/>
        <end position="500"/>
    </location>
</feature>
<feature type="disulfide bond" evidence="8">
    <location>
        <begin position="316"/>
        <end position="333"/>
    </location>
</feature>
<feature type="disulfide bond" evidence="8">
    <location>
        <begin position="296"/>
        <end position="322"/>
    </location>
</feature>
<feature type="disulfide bond" evidence="8">
    <location>
        <begin position="469"/>
        <end position="484"/>
    </location>
</feature>
<dbReference type="PROSITE" id="PS00025">
    <property type="entry name" value="P_TREFOIL_1"/>
    <property type="match status" value="2"/>
</dbReference>